<dbReference type="CDD" id="cd05233">
    <property type="entry name" value="SDR_c"/>
    <property type="match status" value="1"/>
</dbReference>
<dbReference type="InterPro" id="IPR002347">
    <property type="entry name" value="SDR_fam"/>
</dbReference>
<protein>
    <submittedName>
        <fullName evidence="4">SDR family oxidoreductase</fullName>
    </submittedName>
</protein>
<comment type="similarity">
    <text evidence="1 3">Belongs to the short-chain dehydrogenases/reductases (SDR) family.</text>
</comment>
<dbReference type="InterPro" id="IPR036291">
    <property type="entry name" value="NAD(P)-bd_dom_sf"/>
</dbReference>
<dbReference type="AlphaFoldDB" id="A0A8J7HSX4"/>
<gene>
    <name evidence="4" type="ORF">I8748_06775</name>
</gene>
<sequence length="272" mass="30159">MTNTVIITGASQGIGKATALLFARYKYNVVLAARQLDRLEATAAEIREIGQEAIAISVDVKDPLQVSHLIQKAIDHFDQIDVLINNAGIFGLGSVENFSLDDWHQIIDTNLWGYIHTIYAILPHFLERGKGTIVNVSSIGGIEPIPYQIPYTTSKYAITGLTKSLHAELSPKGIQVSGIYPSFIRTQLMERAIFRGQDEETAEARSELVSKAVETPILEKPEDVAKSIWSAVKDQRSEVLVGTAKLWQAIYNLSPSLMKSLFRRAFSMEEGR</sequence>
<dbReference type="PANTHER" id="PTHR44196">
    <property type="entry name" value="DEHYDROGENASE/REDUCTASE SDR FAMILY MEMBER 7B"/>
    <property type="match status" value="1"/>
</dbReference>
<dbReference type="PIRSF" id="PIRSF000126">
    <property type="entry name" value="11-beta-HSD1"/>
    <property type="match status" value="1"/>
</dbReference>
<dbReference type="EMBL" id="JAECZC010000008">
    <property type="protein sequence ID" value="MBH8561879.1"/>
    <property type="molecule type" value="Genomic_DNA"/>
</dbReference>
<name>A0A8J7HSX4_9NOST</name>
<dbReference type="PANTHER" id="PTHR44196:SF1">
    <property type="entry name" value="DEHYDROGENASE_REDUCTASE SDR FAMILY MEMBER 7B"/>
    <property type="match status" value="1"/>
</dbReference>
<accession>A0A8J7HSX4</accession>
<evidence type="ECO:0000256" key="1">
    <source>
        <dbReference type="ARBA" id="ARBA00006484"/>
    </source>
</evidence>
<dbReference type="Gene3D" id="3.40.50.720">
    <property type="entry name" value="NAD(P)-binding Rossmann-like Domain"/>
    <property type="match status" value="1"/>
</dbReference>
<dbReference type="Pfam" id="PF00106">
    <property type="entry name" value="adh_short"/>
    <property type="match status" value="1"/>
</dbReference>
<reference evidence="4 5" key="1">
    <citation type="journal article" date="2021" name="Int. J. Syst. Evol. Microbiol.">
        <title>Amazonocrinis nigriterrae gen. nov., sp. nov., Atlanticothrix silvestris gen. nov., sp. nov. and Dendronalium phyllosphericum gen. nov., sp. nov., nostocacean cyanobacteria from Brazilian environments.</title>
        <authorList>
            <person name="Alvarenga D.O."/>
            <person name="Andreote A.P.D."/>
            <person name="Branco L.H.Z."/>
            <person name="Delbaje E."/>
            <person name="Cruz R.B."/>
            <person name="Varani A.M."/>
            <person name="Fiore M.F."/>
        </authorList>
    </citation>
    <scope>NUCLEOTIDE SEQUENCE [LARGE SCALE GENOMIC DNA]</scope>
    <source>
        <strain evidence="4 5">CENA67</strain>
    </source>
</reference>
<dbReference type="FunFam" id="3.40.50.720:FF:000084">
    <property type="entry name" value="Short-chain dehydrogenase reductase"/>
    <property type="match status" value="1"/>
</dbReference>
<organism evidence="4 5">
    <name type="scientific">Amazonocrinis nigriterrae CENA67</name>
    <dbReference type="NCBI Taxonomy" id="2794033"/>
    <lineage>
        <taxon>Bacteria</taxon>
        <taxon>Bacillati</taxon>
        <taxon>Cyanobacteriota</taxon>
        <taxon>Cyanophyceae</taxon>
        <taxon>Nostocales</taxon>
        <taxon>Nostocaceae</taxon>
        <taxon>Amazonocrinis</taxon>
        <taxon>Amazonocrinis nigriterrae</taxon>
    </lineage>
</organism>
<proteinExistence type="inferred from homology"/>
<evidence type="ECO:0000256" key="2">
    <source>
        <dbReference type="ARBA" id="ARBA00023002"/>
    </source>
</evidence>
<dbReference type="GO" id="GO:0016020">
    <property type="term" value="C:membrane"/>
    <property type="evidence" value="ECO:0007669"/>
    <property type="project" value="TreeGrafter"/>
</dbReference>
<evidence type="ECO:0000313" key="4">
    <source>
        <dbReference type="EMBL" id="MBH8561879.1"/>
    </source>
</evidence>
<dbReference type="RefSeq" id="WP_198123877.1">
    <property type="nucleotide sequence ID" value="NZ_JAECZC010000008.1"/>
</dbReference>
<dbReference type="PRINTS" id="PR00081">
    <property type="entry name" value="GDHRDH"/>
</dbReference>
<keyword evidence="5" id="KW-1185">Reference proteome</keyword>
<dbReference type="PROSITE" id="PS00061">
    <property type="entry name" value="ADH_SHORT"/>
    <property type="match status" value="1"/>
</dbReference>
<dbReference type="InterPro" id="IPR020904">
    <property type="entry name" value="Sc_DH/Rdtase_CS"/>
</dbReference>
<dbReference type="SUPFAM" id="SSF51735">
    <property type="entry name" value="NAD(P)-binding Rossmann-fold domains"/>
    <property type="match status" value="1"/>
</dbReference>
<evidence type="ECO:0000313" key="5">
    <source>
        <dbReference type="Proteomes" id="UP000632766"/>
    </source>
</evidence>
<keyword evidence="2" id="KW-0560">Oxidoreductase</keyword>
<evidence type="ECO:0000256" key="3">
    <source>
        <dbReference type="RuleBase" id="RU000363"/>
    </source>
</evidence>
<comment type="caution">
    <text evidence="4">The sequence shown here is derived from an EMBL/GenBank/DDBJ whole genome shotgun (WGS) entry which is preliminary data.</text>
</comment>
<dbReference type="Proteomes" id="UP000632766">
    <property type="component" value="Unassembled WGS sequence"/>
</dbReference>
<dbReference type="GO" id="GO:0016491">
    <property type="term" value="F:oxidoreductase activity"/>
    <property type="evidence" value="ECO:0007669"/>
    <property type="project" value="UniProtKB-KW"/>
</dbReference>
<dbReference type="PRINTS" id="PR00080">
    <property type="entry name" value="SDRFAMILY"/>
</dbReference>